<dbReference type="STRING" id="253628.A0A0D2BD24"/>
<dbReference type="InParanoid" id="A0A0D2BD24"/>
<dbReference type="InterPro" id="IPR036047">
    <property type="entry name" value="F-box-like_dom_sf"/>
</dbReference>
<sequence length="428" mass="47635">MAKLQFRTLDKLPPELIVQIASKTTPETVLALAQVSKLLRQTCYDSLVFLDSFYSHTWAKEHLGGFLADVDLVARYAVAESRYLQFIENEKTVGKLETGVIPNTSELLRYLPNLVMLNSGVPTLDRSFLLGRRLIFKAGFPDEEGLKAALADLDEKRSIVSLMIACGLLRIAPFIPSSSSLDEQLHDHNAITFYTYDNLANGIRRQTATYVQRFHDDNLVGVGKMATLLACAFPDHTKNPDLPSQYLSAGPRHSTHVNIPSISKIPLALSPTDIPVPFLPISESLSSWRRWIQRQRSIQSSPEYLDSGEWVGMYTYNDPFPMGAIATLLDAPMTGIRFTTHGPLTAGGGFFSAASGIDGVGEFDISVTTDSHGYIRGRKSYKHHPTSWSWYLSNTPFGLYGLWATEREIGEIGMLGGAVWLWKREWCA</sequence>
<organism evidence="2 3">
    <name type="scientific">Verruconis gallopava</name>
    <dbReference type="NCBI Taxonomy" id="253628"/>
    <lineage>
        <taxon>Eukaryota</taxon>
        <taxon>Fungi</taxon>
        <taxon>Dikarya</taxon>
        <taxon>Ascomycota</taxon>
        <taxon>Pezizomycotina</taxon>
        <taxon>Dothideomycetes</taxon>
        <taxon>Pleosporomycetidae</taxon>
        <taxon>Venturiales</taxon>
        <taxon>Sympoventuriaceae</taxon>
        <taxon>Verruconis</taxon>
    </lineage>
</organism>
<dbReference type="CDD" id="cd09917">
    <property type="entry name" value="F-box_SF"/>
    <property type="match status" value="1"/>
</dbReference>
<name>A0A0D2BD24_9PEZI</name>
<dbReference type="GeneID" id="27308223"/>
<dbReference type="Proteomes" id="UP000053259">
    <property type="component" value="Unassembled WGS sequence"/>
</dbReference>
<dbReference type="OrthoDB" id="5139943at2759"/>
<dbReference type="InterPro" id="IPR001810">
    <property type="entry name" value="F-box_dom"/>
</dbReference>
<dbReference type="SUPFAM" id="SSF81383">
    <property type="entry name" value="F-box domain"/>
    <property type="match status" value="1"/>
</dbReference>
<accession>A0A0D2BD24</accession>
<gene>
    <name evidence="2" type="ORF">PV09_00250</name>
</gene>
<dbReference type="Gene3D" id="1.20.1280.50">
    <property type="match status" value="1"/>
</dbReference>
<protein>
    <recommendedName>
        <fullName evidence="1">F-box domain-containing protein</fullName>
    </recommendedName>
</protein>
<evidence type="ECO:0000313" key="3">
    <source>
        <dbReference type="Proteomes" id="UP000053259"/>
    </source>
</evidence>
<dbReference type="RefSeq" id="XP_016219218.1">
    <property type="nucleotide sequence ID" value="XM_016352961.1"/>
</dbReference>
<dbReference type="Pfam" id="PF12937">
    <property type="entry name" value="F-box-like"/>
    <property type="match status" value="1"/>
</dbReference>
<proteinExistence type="predicted"/>
<dbReference type="HOGENOM" id="CLU_707850_0_0_1"/>
<dbReference type="AlphaFoldDB" id="A0A0D2BD24"/>
<dbReference type="PROSITE" id="PS50181">
    <property type="entry name" value="FBOX"/>
    <property type="match status" value="1"/>
</dbReference>
<dbReference type="SMART" id="SM00256">
    <property type="entry name" value="FBOX"/>
    <property type="match status" value="1"/>
</dbReference>
<dbReference type="VEuPathDB" id="FungiDB:PV09_00250"/>
<keyword evidence="3" id="KW-1185">Reference proteome</keyword>
<evidence type="ECO:0000313" key="2">
    <source>
        <dbReference type="EMBL" id="KIW09349.1"/>
    </source>
</evidence>
<feature type="domain" description="F-box" evidence="1">
    <location>
        <begin position="6"/>
        <end position="57"/>
    </location>
</feature>
<evidence type="ECO:0000259" key="1">
    <source>
        <dbReference type="PROSITE" id="PS50181"/>
    </source>
</evidence>
<dbReference type="EMBL" id="KN847529">
    <property type="protein sequence ID" value="KIW09349.1"/>
    <property type="molecule type" value="Genomic_DNA"/>
</dbReference>
<reference evidence="2 3" key="1">
    <citation type="submission" date="2015-01" db="EMBL/GenBank/DDBJ databases">
        <title>The Genome Sequence of Ochroconis gallopava CBS43764.</title>
        <authorList>
            <consortium name="The Broad Institute Genomics Platform"/>
            <person name="Cuomo C."/>
            <person name="de Hoog S."/>
            <person name="Gorbushina A."/>
            <person name="Stielow B."/>
            <person name="Teixiera M."/>
            <person name="Abouelleil A."/>
            <person name="Chapman S.B."/>
            <person name="Priest M."/>
            <person name="Young S.K."/>
            <person name="Wortman J."/>
            <person name="Nusbaum C."/>
            <person name="Birren B."/>
        </authorList>
    </citation>
    <scope>NUCLEOTIDE SEQUENCE [LARGE SCALE GENOMIC DNA]</scope>
    <source>
        <strain evidence="2 3">CBS 43764</strain>
    </source>
</reference>